<evidence type="ECO:0000313" key="1">
    <source>
        <dbReference type="EMBL" id="TFK04428.1"/>
    </source>
</evidence>
<dbReference type="STRING" id="55544.A0A4D9E8S0"/>
<dbReference type="Pfam" id="PF16100">
    <property type="entry name" value="RMI2"/>
    <property type="match status" value="1"/>
</dbReference>
<dbReference type="Proteomes" id="UP000297703">
    <property type="component" value="Unassembled WGS sequence"/>
</dbReference>
<accession>A0A4D9E8S0</accession>
<proteinExistence type="predicted"/>
<name>A0A4D9E8S0_9SAUR</name>
<dbReference type="PANTHER" id="PTHR33962">
    <property type="entry name" value="RECQ-MEDIATED GENOME INSTABILITY PROTEIN 2 RMI2"/>
    <property type="match status" value="1"/>
</dbReference>
<dbReference type="EMBL" id="QXTE01000138">
    <property type="protein sequence ID" value="TFK04428.1"/>
    <property type="molecule type" value="Genomic_DNA"/>
</dbReference>
<dbReference type="OrthoDB" id="10024265at2759"/>
<dbReference type="GO" id="GO:0005829">
    <property type="term" value="C:cytosol"/>
    <property type="evidence" value="ECO:0007669"/>
    <property type="project" value="TreeGrafter"/>
</dbReference>
<dbReference type="GO" id="GO:0006281">
    <property type="term" value="P:DNA repair"/>
    <property type="evidence" value="ECO:0007669"/>
    <property type="project" value="TreeGrafter"/>
</dbReference>
<dbReference type="GO" id="GO:0016607">
    <property type="term" value="C:nuclear speck"/>
    <property type="evidence" value="ECO:0007669"/>
    <property type="project" value="TreeGrafter"/>
</dbReference>
<dbReference type="InterPro" id="IPR032245">
    <property type="entry name" value="RMI2"/>
</dbReference>
<reference evidence="1 2" key="2">
    <citation type="submission" date="2019-04" db="EMBL/GenBank/DDBJ databases">
        <title>The genome sequence of big-headed turtle.</title>
        <authorList>
            <person name="Gong S."/>
        </authorList>
    </citation>
    <scope>NUCLEOTIDE SEQUENCE [LARGE SCALE GENOMIC DNA]</scope>
    <source>
        <strain evidence="1">DO16091913</strain>
        <tissue evidence="1">Muscle</tissue>
    </source>
</reference>
<dbReference type="PANTHER" id="PTHR33962:SF1">
    <property type="entry name" value="RECQ-MEDIATED GENOME INSTABILITY PROTEIN 2"/>
    <property type="match status" value="1"/>
</dbReference>
<organism evidence="1 2">
    <name type="scientific">Platysternon megacephalum</name>
    <name type="common">big-headed turtle</name>
    <dbReference type="NCBI Taxonomy" id="55544"/>
    <lineage>
        <taxon>Eukaryota</taxon>
        <taxon>Metazoa</taxon>
        <taxon>Chordata</taxon>
        <taxon>Craniata</taxon>
        <taxon>Vertebrata</taxon>
        <taxon>Euteleostomi</taxon>
        <taxon>Archelosauria</taxon>
        <taxon>Testudinata</taxon>
        <taxon>Testudines</taxon>
        <taxon>Cryptodira</taxon>
        <taxon>Durocryptodira</taxon>
        <taxon>Testudinoidea</taxon>
        <taxon>Platysternidae</taxon>
        <taxon>Platysternon</taxon>
    </lineage>
</organism>
<reference evidence="1 2" key="1">
    <citation type="submission" date="2019-04" db="EMBL/GenBank/DDBJ databases">
        <title>Draft genome of the big-headed turtle Platysternon megacephalum.</title>
        <authorList>
            <person name="Gong S."/>
        </authorList>
    </citation>
    <scope>NUCLEOTIDE SEQUENCE [LARGE SCALE GENOMIC DNA]</scope>
    <source>
        <strain evidence="1">DO16091913</strain>
        <tissue evidence="1">Muscle</tissue>
    </source>
</reference>
<evidence type="ECO:0000313" key="2">
    <source>
        <dbReference type="Proteomes" id="UP000297703"/>
    </source>
</evidence>
<protein>
    <submittedName>
        <fullName evidence="1">Protein diaphanous-like protein 3</fullName>
    </submittedName>
</protein>
<dbReference type="Gene3D" id="2.40.50.140">
    <property type="entry name" value="Nucleic acid-binding proteins"/>
    <property type="match status" value="1"/>
</dbReference>
<comment type="caution">
    <text evidence="1">The sequence shown here is derived from an EMBL/GenBank/DDBJ whole genome shotgun (WGS) entry which is preliminary data.</text>
</comment>
<dbReference type="InterPro" id="IPR012340">
    <property type="entry name" value="NA-bd_OB-fold"/>
</dbReference>
<dbReference type="AlphaFoldDB" id="A0A4D9E8S0"/>
<sequence>MVGELRSLPVKVLAAQLRQCRRAAGGPWLLGREEAGQGPLPVVWMQGTVLAVEAGGARGGSARLQDESGPFMVLGVEQIPKGMYVMVMGLVHSCSPEPILQAVKMTELSDNPIHRSMWSLEVEDLHRNIS</sequence>
<dbReference type="GO" id="GO:2000042">
    <property type="term" value="P:negative regulation of double-strand break repair via homologous recombination"/>
    <property type="evidence" value="ECO:0007669"/>
    <property type="project" value="TreeGrafter"/>
</dbReference>
<dbReference type="GO" id="GO:0043007">
    <property type="term" value="P:maintenance of rDNA"/>
    <property type="evidence" value="ECO:0007669"/>
    <property type="project" value="TreeGrafter"/>
</dbReference>
<keyword evidence="2" id="KW-1185">Reference proteome</keyword>
<gene>
    <name evidence="1" type="ORF">DR999_PMT13057</name>
</gene>
<dbReference type="GO" id="GO:0033045">
    <property type="term" value="P:regulation of sister chromatid segregation"/>
    <property type="evidence" value="ECO:0007669"/>
    <property type="project" value="TreeGrafter"/>
</dbReference>